<name>A0A0X1T3B1_PSEAA</name>
<dbReference type="InterPro" id="IPR046897">
    <property type="entry name" value="ABC-3C_MC6"/>
</dbReference>
<dbReference type="KEGG" id="pagb:AWM79_15205"/>
<dbReference type="STRING" id="46677.AWM79_15205"/>
<reference evidence="1 2" key="1">
    <citation type="submission" date="2016-01" db="EMBL/GenBank/DDBJ databases">
        <authorList>
            <person name="McClelland M."/>
            <person name="Jain A."/>
            <person name="Saraogi P."/>
            <person name="Mendelson R."/>
            <person name="Westerman R."/>
            <person name="SanMiguel P."/>
            <person name="Csonka L."/>
        </authorList>
    </citation>
    <scope>NUCLEOTIDE SEQUENCE [LARGE SCALE GENOMIC DNA]</scope>
    <source>
        <strain evidence="1 2">NCPPB 2472</strain>
    </source>
</reference>
<accession>A0A0X1T3B1</accession>
<proteinExistence type="predicted"/>
<dbReference type="Pfam" id="PF20293">
    <property type="entry name" value="MC6"/>
    <property type="match status" value="1"/>
</dbReference>
<organism evidence="1 2">
    <name type="scientific">Pseudomonas agarici</name>
    <dbReference type="NCBI Taxonomy" id="46677"/>
    <lineage>
        <taxon>Bacteria</taxon>
        <taxon>Pseudomonadati</taxon>
        <taxon>Pseudomonadota</taxon>
        <taxon>Gammaproteobacteria</taxon>
        <taxon>Pseudomonadales</taxon>
        <taxon>Pseudomonadaceae</taxon>
        <taxon>Pseudomonas</taxon>
    </lineage>
</organism>
<dbReference type="AlphaFoldDB" id="A0A0X1T3B1"/>
<gene>
    <name evidence="1" type="ORF">AWM79_15205</name>
</gene>
<evidence type="ECO:0000313" key="1">
    <source>
        <dbReference type="EMBL" id="AMB86577.1"/>
    </source>
</evidence>
<protein>
    <submittedName>
        <fullName evidence="1">Uncharacterized protein</fullName>
    </submittedName>
</protein>
<evidence type="ECO:0000313" key="2">
    <source>
        <dbReference type="Proteomes" id="UP000063229"/>
    </source>
</evidence>
<keyword evidence="2" id="KW-1185">Reference proteome</keyword>
<dbReference type="Proteomes" id="UP000063229">
    <property type="component" value="Chromosome"/>
</dbReference>
<sequence>MLMPDKHIKFAESLIGLGSFILEELDEPKSIDTLWDAFRQARLAKEYPSPHSFESLVLAVDVLFAIGAIEPAKLGVLKKCA</sequence>
<dbReference type="EMBL" id="CP014135">
    <property type="protein sequence ID" value="AMB86577.1"/>
    <property type="molecule type" value="Genomic_DNA"/>
</dbReference>